<evidence type="ECO:0000313" key="2">
    <source>
        <dbReference type="EMBL" id="RHF50843.1"/>
    </source>
</evidence>
<dbReference type="AlphaFoldDB" id="A0A414NV39"/>
<dbReference type="EMBL" id="QRHE01000010">
    <property type="protein sequence ID" value="RHF50843.1"/>
    <property type="molecule type" value="Genomic_DNA"/>
</dbReference>
<feature type="transmembrane region" description="Helical" evidence="1">
    <location>
        <begin position="9"/>
        <end position="26"/>
    </location>
</feature>
<reference evidence="2 3" key="1">
    <citation type="submission" date="2018-08" db="EMBL/GenBank/DDBJ databases">
        <title>A genome reference for cultivated species of the human gut microbiota.</title>
        <authorList>
            <person name="Zou Y."/>
            <person name="Xue W."/>
            <person name="Luo G."/>
        </authorList>
    </citation>
    <scope>NUCLEOTIDE SEQUENCE [LARGE SCALE GENOMIC DNA]</scope>
    <source>
        <strain evidence="2 3">AM25-21AC</strain>
    </source>
</reference>
<keyword evidence="1" id="KW-0812">Transmembrane</keyword>
<feature type="transmembrane region" description="Helical" evidence="1">
    <location>
        <begin position="41"/>
        <end position="59"/>
    </location>
</feature>
<name>A0A414NV39_9FIRM</name>
<sequence>MDINLHDTVAWYFTIINAAAIAAYGWDKLCAIRKWWRVPELTLLGIAAIGGSVGALLAMKLFHHKTLHLKFKYGVPLILVLQVAALVYLHMPR</sequence>
<protein>
    <submittedName>
        <fullName evidence="2">DUF1294 domain-containing protein</fullName>
    </submittedName>
</protein>
<proteinExistence type="predicted"/>
<dbReference type="Proteomes" id="UP000283442">
    <property type="component" value="Unassembled WGS sequence"/>
</dbReference>
<organism evidence="2 3">
    <name type="scientific">Mitsuokella multacida</name>
    <dbReference type="NCBI Taxonomy" id="52226"/>
    <lineage>
        <taxon>Bacteria</taxon>
        <taxon>Bacillati</taxon>
        <taxon>Bacillota</taxon>
        <taxon>Negativicutes</taxon>
        <taxon>Selenomonadales</taxon>
        <taxon>Selenomonadaceae</taxon>
        <taxon>Mitsuokella</taxon>
    </lineage>
</organism>
<dbReference type="InterPro" id="IPR010718">
    <property type="entry name" value="DUF1294"/>
</dbReference>
<dbReference type="RefSeq" id="WP_005840556.1">
    <property type="nucleotide sequence ID" value="NZ_CABKNT010000006.1"/>
</dbReference>
<dbReference type="OrthoDB" id="1698854at2"/>
<comment type="caution">
    <text evidence="2">The sequence shown here is derived from an EMBL/GenBank/DDBJ whole genome shotgun (WGS) entry which is preliminary data.</text>
</comment>
<dbReference type="GeneID" id="93481196"/>
<dbReference type="Pfam" id="PF06961">
    <property type="entry name" value="DUF1294"/>
    <property type="match status" value="1"/>
</dbReference>
<keyword evidence="1" id="KW-0472">Membrane</keyword>
<evidence type="ECO:0000313" key="3">
    <source>
        <dbReference type="Proteomes" id="UP000283442"/>
    </source>
</evidence>
<gene>
    <name evidence="2" type="ORF">DW674_09385</name>
</gene>
<keyword evidence="1" id="KW-1133">Transmembrane helix</keyword>
<feature type="transmembrane region" description="Helical" evidence="1">
    <location>
        <begin position="71"/>
        <end position="91"/>
    </location>
</feature>
<evidence type="ECO:0000256" key="1">
    <source>
        <dbReference type="SAM" id="Phobius"/>
    </source>
</evidence>
<accession>A0A414NV39</accession>